<comment type="caution">
    <text evidence="1">The sequence shown here is derived from an EMBL/GenBank/DDBJ whole genome shotgun (WGS) entry which is preliminary data.</text>
</comment>
<proteinExistence type="predicted"/>
<dbReference type="EMBL" id="MU864408">
    <property type="protein sequence ID" value="KAK4187128.1"/>
    <property type="molecule type" value="Genomic_DNA"/>
</dbReference>
<dbReference type="Pfam" id="PF12224">
    <property type="entry name" value="Amidoligase_2"/>
    <property type="match status" value="1"/>
</dbReference>
<gene>
    <name evidence="1" type="ORF">QBC35DRAFT_385509</name>
</gene>
<name>A0AAN6WRR9_9PEZI</name>
<accession>A0AAN6WRR9</accession>
<dbReference type="PANTHER" id="PTHR36847:SF1">
    <property type="entry name" value="AMIDOLIGASE ENZYME"/>
    <property type="match status" value="1"/>
</dbReference>
<sequence>MSLSFGLELELLLGTRKKSSAHSSWKSLAKDLSKRLFKAGIPNHFNDTNDTSQANYHEWSIVQEVTIPSQPGKNLWGIELVSPIYTPSTFWATDLATIFSVLHSSYLVLPSPHCSTHIHISSCSSSPYGQGSPGLFTPDQITSLAKSALFFESALDQLVPPERRNNPYWCQSNRGNPFLAGRPLSQCLALVEDNAMGTMREVVEKMNLFPADSAYGKAHGRKEDFVRGKVYKWDFTGMLPPGEGGSGRGTIEFRQAPGSLTSENAEGWITLALAFVAGAVSMNVNHLGVDADDQGATMDDLWDLFAGGAEVLGWQSLGEVERLFAKVG</sequence>
<evidence type="ECO:0000313" key="2">
    <source>
        <dbReference type="Proteomes" id="UP001302126"/>
    </source>
</evidence>
<organism evidence="1 2">
    <name type="scientific">Podospora australis</name>
    <dbReference type="NCBI Taxonomy" id="1536484"/>
    <lineage>
        <taxon>Eukaryota</taxon>
        <taxon>Fungi</taxon>
        <taxon>Dikarya</taxon>
        <taxon>Ascomycota</taxon>
        <taxon>Pezizomycotina</taxon>
        <taxon>Sordariomycetes</taxon>
        <taxon>Sordariomycetidae</taxon>
        <taxon>Sordariales</taxon>
        <taxon>Podosporaceae</taxon>
        <taxon>Podospora</taxon>
    </lineage>
</organism>
<dbReference type="InterPro" id="IPR022025">
    <property type="entry name" value="Amidoligase_2"/>
</dbReference>
<reference evidence="1" key="1">
    <citation type="journal article" date="2023" name="Mol. Phylogenet. Evol.">
        <title>Genome-scale phylogeny and comparative genomics of the fungal order Sordariales.</title>
        <authorList>
            <person name="Hensen N."/>
            <person name="Bonometti L."/>
            <person name="Westerberg I."/>
            <person name="Brannstrom I.O."/>
            <person name="Guillou S."/>
            <person name="Cros-Aarteil S."/>
            <person name="Calhoun S."/>
            <person name="Haridas S."/>
            <person name="Kuo A."/>
            <person name="Mondo S."/>
            <person name="Pangilinan J."/>
            <person name="Riley R."/>
            <person name="LaButti K."/>
            <person name="Andreopoulos B."/>
            <person name="Lipzen A."/>
            <person name="Chen C."/>
            <person name="Yan M."/>
            <person name="Daum C."/>
            <person name="Ng V."/>
            <person name="Clum A."/>
            <person name="Steindorff A."/>
            <person name="Ohm R.A."/>
            <person name="Martin F."/>
            <person name="Silar P."/>
            <person name="Natvig D.O."/>
            <person name="Lalanne C."/>
            <person name="Gautier V."/>
            <person name="Ament-Velasquez S.L."/>
            <person name="Kruys A."/>
            <person name="Hutchinson M.I."/>
            <person name="Powell A.J."/>
            <person name="Barry K."/>
            <person name="Miller A.N."/>
            <person name="Grigoriev I.V."/>
            <person name="Debuchy R."/>
            <person name="Gladieux P."/>
            <person name="Hiltunen Thoren M."/>
            <person name="Johannesson H."/>
        </authorList>
    </citation>
    <scope>NUCLEOTIDE SEQUENCE</scope>
    <source>
        <strain evidence="1">PSN309</strain>
    </source>
</reference>
<dbReference type="AlphaFoldDB" id="A0AAN6WRR9"/>
<protein>
    <submittedName>
        <fullName evidence="1">Amidoligase enzyme-domain-containing protein</fullName>
    </submittedName>
</protein>
<evidence type="ECO:0000313" key="1">
    <source>
        <dbReference type="EMBL" id="KAK4187128.1"/>
    </source>
</evidence>
<reference evidence="1" key="2">
    <citation type="submission" date="2023-05" db="EMBL/GenBank/DDBJ databases">
        <authorList>
            <consortium name="Lawrence Berkeley National Laboratory"/>
            <person name="Steindorff A."/>
            <person name="Hensen N."/>
            <person name="Bonometti L."/>
            <person name="Westerberg I."/>
            <person name="Brannstrom I.O."/>
            <person name="Guillou S."/>
            <person name="Cros-Aarteil S."/>
            <person name="Calhoun S."/>
            <person name="Haridas S."/>
            <person name="Kuo A."/>
            <person name="Mondo S."/>
            <person name="Pangilinan J."/>
            <person name="Riley R."/>
            <person name="Labutti K."/>
            <person name="Andreopoulos B."/>
            <person name="Lipzen A."/>
            <person name="Chen C."/>
            <person name="Yanf M."/>
            <person name="Daum C."/>
            <person name="Ng V."/>
            <person name="Clum A."/>
            <person name="Ohm R."/>
            <person name="Martin F."/>
            <person name="Silar P."/>
            <person name="Natvig D."/>
            <person name="Lalanne C."/>
            <person name="Gautier V."/>
            <person name="Ament-Velasquez S.L."/>
            <person name="Kruys A."/>
            <person name="Hutchinson M.I."/>
            <person name="Powell A.J."/>
            <person name="Barry K."/>
            <person name="Miller A.N."/>
            <person name="Grigoriev I.V."/>
            <person name="Debuchy R."/>
            <person name="Gladieux P."/>
            <person name="Thoren M.H."/>
            <person name="Johannesson H."/>
        </authorList>
    </citation>
    <scope>NUCLEOTIDE SEQUENCE</scope>
    <source>
        <strain evidence="1">PSN309</strain>
    </source>
</reference>
<dbReference type="PANTHER" id="PTHR36847">
    <property type="entry name" value="AMIDOLIGASE ENZYME"/>
    <property type="match status" value="1"/>
</dbReference>
<keyword evidence="2" id="KW-1185">Reference proteome</keyword>
<dbReference type="Proteomes" id="UP001302126">
    <property type="component" value="Unassembled WGS sequence"/>
</dbReference>